<dbReference type="SUPFAM" id="SSF46785">
    <property type="entry name" value="Winged helix' DNA-binding domain"/>
    <property type="match status" value="1"/>
</dbReference>
<reference evidence="5 6" key="1">
    <citation type="submission" date="2024-04" db="EMBL/GenBank/DDBJ databases">
        <title>draft genome sequnece of Paenibacillus filicis.</title>
        <authorList>
            <person name="Kim D.-U."/>
        </authorList>
    </citation>
    <scope>NUCLEOTIDE SEQUENCE [LARGE SCALE GENOMIC DNA]</scope>
    <source>
        <strain evidence="5 6">KACC14197</strain>
    </source>
</reference>
<dbReference type="EMBL" id="JBBPCC010000008">
    <property type="protein sequence ID" value="MEK8128998.1"/>
    <property type="molecule type" value="Genomic_DNA"/>
</dbReference>
<name>A0ABU9DMM4_9BACL</name>
<dbReference type="InterPro" id="IPR002577">
    <property type="entry name" value="HTH_HxlR"/>
</dbReference>
<feature type="domain" description="HTH hxlR-type" evidence="4">
    <location>
        <begin position="20"/>
        <end position="120"/>
    </location>
</feature>
<evidence type="ECO:0000313" key="5">
    <source>
        <dbReference type="EMBL" id="MEK8128998.1"/>
    </source>
</evidence>
<evidence type="ECO:0000256" key="1">
    <source>
        <dbReference type="ARBA" id="ARBA00023015"/>
    </source>
</evidence>
<evidence type="ECO:0000259" key="4">
    <source>
        <dbReference type="PROSITE" id="PS51118"/>
    </source>
</evidence>
<keyword evidence="1" id="KW-0805">Transcription regulation</keyword>
<accession>A0ABU9DMM4</accession>
<keyword evidence="3" id="KW-0804">Transcription</keyword>
<dbReference type="RefSeq" id="WP_341416097.1">
    <property type="nucleotide sequence ID" value="NZ_JBBPCC010000008.1"/>
</dbReference>
<evidence type="ECO:0000256" key="3">
    <source>
        <dbReference type="ARBA" id="ARBA00023163"/>
    </source>
</evidence>
<sequence length="124" mass="14661">MGYNVGEKWGERMPVQLNECPVEVVFTMLSGRWKIPIYRYLYNNNKPVRYSGLLRHLPSISKKILTEQLRELERDGIIERKSYLEPRPRVEYSLTSSGSSMIVFLDKMSEWGEKHILSNETEHR</sequence>
<dbReference type="Pfam" id="PF01638">
    <property type="entry name" value="HxlR"/>
    <property type="match status" value="1"/>
</dbReference>
<organism evidence="5 6">
    <name type="scientific">Paenibacillus filicis</name>
    <dbReference type="NCBI Taxonomy" id="669464"/>
    <lineage>
        <taxon>Bacteria</taxon>
        <taxon>Bacillati</taxon>
        <taxon>Bacillota</taxon>
        <taxon>Bacilli</taxon>
        <taxon>Bacillales</taxon>
        <taxon>Paenibacillaceae</taxon>
        <taxon>Paenibacillus</taxon>
    </lineage>
</organism>
<dbReference type="InterPro" id="IPR036388">
    <property type="entry name" value="WH-like_DNA-bd_sf"/>
</dbReference>
<keyword evidence="6" id="KW-1185">Reference proteome</keyword>
<protein>
    <submittedName>
        <fullName evidence="5">Helix-turn-helix domain-containing protein</fullName>
    </submittedName>
</protein>
<dbReference type="InterPro" id="IPR036390">
    <property type="entry name" value="WH_DNA-bd_sf"/>
</dbReference>
<comment type="caution">
    <text evidence="5">The sequence shown here is derived from an EMBL/GenBank/DDBJ whole genome shotgun (WGS) entry which is preliminary data.</text>
</comment>
<evidence type="ECO:0000313" key="6">
    <source>
        <dbReference type="Proteomes" id="UP001469365"/>
    </source>
</evidence>
<dbReference type="PROSITE" id="PS51118">
    <property type="entry name" value="HTH_HXLR"/>
    <property type="match status" value="1"/>
</dbReference>
<dbReference type="PANTHER" id="PTHR33204">
    <property type="entry name" value="TRANSCRIPTIONAL REGULATOR, MARR FAMILY"/>
    <property type="match status" value="1"/>
</dbReference>
<proteinExistence type="predicted"/>
<keyword evidence="2" id="KW-0238">DNA-binding</keyword>
<dbReference type="PANTHER" id="PTHR33204:SF29">
    <property type="entry name" value="TRANSCRIPTIONAL REGULATOR"/>
    <property type="match status" value="1"/>
</dbReference>
<evidence type="ECO:0000256" key="2">
    <source>
        <dbReference type="ARBA" id="ARBA00023125"/>
    </source>
</evidence>
<gene>
    <name evidence="5" type="ORF">WMW72_13930</name>
</gene>
<dbReference type="Gene3D" id="1.10.10.10">
    <property type="entry name" value="Winged helix-like DNA-binding domain superfamily/Winged helix DNA-binding domain"/>
    <property type="match status" value="1"/>
</dbReference>
<dbReference type="Proteomes" id="UP001469365">
    <property type="component" value="Unassembled WGS sequence"/>
</dbReference>